<evidence type="ECO:0000313" key="7">
    <source>
        <dbReference type="EMBL" id="MDH6221429.1"/>
    </source>
</evidence>
<evidence type="ECO:0000259" key="5">
    <source>
        <dbReference type="Pfam" id="PF13243"/>
    </source>
</evidence>
<dbReference type="SUPFAM" id="SSF48239">
    <property type="entry name" value="Terpenoid cyclases/Protein prenyltransferases"/>
    <property type="match status" value="3"/>
</dbReference>
<feature type="domain" description="Squalene cyclase C-terminal" evidence="5">
    <location>
        <begin position="384"/>
        <end position="527"/>
    </location>
</feature>
<dbReference type="PANTHER" id="PTHR11764:SF20">
    <property type="entry name" value="LANOSTEROL SYNTHASE"/>
    <property type="match status" value="1"/>
</dbReference>
<evidence type="ECO:0000259" key="6">
    <source>
        <dbReference type="Pfam" id="PF13249"/>
    </source>
</evidence>
<protein>
    <submittedName>
        <fullName evidence="7">Squalene-hopene/tetraprenyl-beta-curcumene cyclase</fullName>
        <ecNumber evidence="7">4.2.1.129</ecNumber>
        <ecNumber evidence="7">5.4.99.17</ecNumber>
    </submittedName>
</protein>
<evidence type="ECO:0000313" key="8">
    <source>
        <dbReference type="Proteomes" id="UP001160499"/>
    </source>
</evidence>
<keyword evidence="7" id="KW-0413">Isomerase</keyword>
<dbReference type="InterPro" id="IPR032696">
    <property type="entry name" value="SQ_cyclase_C"/>
</dbReference>
<comment type="similarity">
    <text evidence="2">Belongs to the terpene cyclase/mutase family.</text>
</comment>
<dbReference type="InterPro" id="IPR032697">
    <property type="entry name" value="SQ_cyclase_N"/>
</dbReference>
<proteinExistence type="inferred from homology"/>
<feature type="domain" description="Squalene cyclase N-terminal" evidence="6">
    <location>
        <begin position="18"/>
        <end position="167"/>
    </location>
</feature>
<dbReference type="GO" id="GO:0016829">
    <property type="term" value="F:lyase activity"/>
    <property type="evidence" value="ECO:0007669"/>
    <property type="project" value="UniProtKB-KW"/>
</dbReference>
<comment type="pathway">
    <text evidence="1">Secondary metabolite biosynthesis; hopanoid biosynthesis.</text>
</comment>
<dbReference type="Pfam" id="PF13249">
    <property type="entry name" value="SQHop_cyclase_N"/>
    <property type="match status" value="1"/>
</dbReference>
<organism evidence="7 8">
    <name type="scientific">Streptomyces pseudovenezuelae</name>
    <dbReference type="NCBI Taxonomy" id="67350"/>
    <lineage>
        <taxon>Bacteria</taxon>
        <taxon>Bacillati</taxon>
        <taxon>Actinomycetota</taxon>
        <taxon>Actinomycetes</taxon>
        <taxon>Kitasatosporales</taxon>
        <taxon>Streptomycetaceae</taxon>
        <taxon>Streptomyces</taxon>
        <taxon>Streptomyces aurantiacus group</taxon>
    </lineage>
</organism>
<evidence type="ECO:0000256" key="3">
    <source>
        <dbReference type="ARBA" id="ARBA00022723"/>
    </source>
</evidence>
<dbReference type="InterPro" id="IPR008930">
    <property type="entry name" value="Terpenoid_cyclase/PrenylTrfase"/>
</dbReference>
<sequence length="567" mass="60675">MTSLKIDISHVTSAIASGAEAMFSVQRTDGVFDYGAGTLTSTLSTVGAVSALHFADPEASADLIALGVDWLSRTQLPDGGWSMVPGGESEAGPTAVAAATLYLVAPSGTEAAVRSGREWMAAHGGLEAIPHPEVTAWCRQFYGYAGWLDPQDMRRFPLELALLPGLFRRLFDLRSPMVAALALAQTRYRRTNPVLRLLAAAGAPNALSVIRQVYEHEGSTGGWCEDAWVTGLICAGLARADLAPDMVAGAVKWFRDMANPDGSWNSGTLDLTWSMYATGGLLEAGYAADERLRSTRQLFLRDQQDQPFTAFGCPAGFWGWSGSRGWPASMETAEIVSALTALPDEDGHAGSSIQRGIAWLTTQQDTRGSWGLCVRNTKVANSGPCPHMTAQSVDALLDAGALPDDPRVLRAVKWLHTAQRPDGTFESVWYRMHTAGTSAVVRTLVKAAQGGHPTVAKARQWLMDTQLADGSWSTGDGTTPGTVEETAWAVDALLSSAVPAADPAVDRGVQWLLAVRRADGSWPEARVNEYVRHVCRYPNGGLAGGLALRALARYRSAVEEGQHTHAY</sequence>
<dbReference type="GO" id="GO:0051007">
    <property type="term" value="F:squalene-hopene cyclase activity"/>
    <property type="evidence" value="ECO:0007669"/>
    <property type="project" value="UniProtKB-EC"/>
</dbReference>
<comment type="caution">
    <text evidence="7">The sequence shown here is derived from an EMBL/GenBank/DDBJ whole genome shotgun (WGS) entry which is preliminary data.</text>
</comment>
<evidence type="ECO:0000256" key="1">
    <source>
        <dbReference type="ARBA" id="ARBA00004999"/>
    </source>
</evidence>
<dbReference type="EMBL" id="JARXVH010000022">
    <property type="protein sequence ID" value="MDH6221429.1"/>
    <property type="molecule type" value="Genomic_DNA"/>
</dbReference>
<keyword evidence="3" id="KW-0479">Metal-binding</keyword>
<gene>
    <name evidence="7" type="ORF">M2283_008775</name>
</gene>
<dbReference type="EC" id="4.2.1.129" evidence="7"/>
<dbReference type="InterPro" id="IPR018333">
    <property type="entry name" value="Squalene_cyclase"/>
</dbReference>
<dbReference type="Pfam" id="PF13243">
    <property type="entry name" value="SQHop_cyclase_C"/>
    <property type="match status" value="1"/>
</dbReference>
<dbReference type="EC" id="5.4.99.17" evidence="7"/>
<evidence type="ECO:0000256" key="2">
    <source>
        <dbReference type="ARBA" id="ARBA00009755"/>
    </source>
</evidence>
<dbReference type="RefSeq" id="WP_280882157.1">
    <property type="nucleotide sequence ID" value="NZ_JARXVH010000022.1"/>
</dbReference>
<dbReference type="Gene3D" id="1.50.10.20">
    <property type="match status" value="2"/>
</dbReference>
<accession>A0ABT6M1A4</accession>
<keyword evidence="4" id="KW-0677">Repeat</keyword>
<evidence type="ECO:0000256" key="4">
    <source>
        <dbReference type="ARBA" id="ARBA00022737"/>
    </source>
</evidence>
<name>A0ABT6M1A4_9ACTN</name>
<dbReference type="PANTHER" id="PTHR11764">
    <property type="entry name" value="TERPENE CYCLASE/MUTASE FAMILY MEMBER"/>
    <property type="match status" value="1"/>
</dbReference>
<reference evidence="7 8" key="1">
    <citation type="submission" date="2023-04" db="EMBL/GenBank/DDBJ databases">
        <title>Forest soil microbial communities from Buena Vista Peninsula, Colon Province, Panama.</title>
        <authorList>
            <person name="Bouskill N."/>
        </authorList>
    </citation>
    <scope>NUCLEOTIDE SEQUENCE [LARGE SCALE GENOMIC DNA]</scope>
    <source>
        <strain evidence="7 8">GGS1</strain>
    </source>
</reference>
<dbReference type="Proteomes" id="UP001160499">
    <property type="component" value="Unassembled WGS sequence"/>
</dbReference>
<keyword evidence="7" id="KW-0456">Lyase</keyword>
<keyword evidence="8" id="KW-1185">Reference proteome</keyword>